<dbReference type="Proteomes" id="UP001201980">
    <property type="component" value="Unassembled WGS sequence"/>
</dbReference>
<evidence type="ECO:0000313" key="3">
    <source>
        <dbReference type="Proteomes" id="UP001201980"/>
    </source>
</evidence>
<evidence type="ECO:0000313" key="2">
    <source>
        <dbReference type="EMBL" id="KAJ2899407.1"/>
    </source>
</evidence>
<gene>
    <name evidence="2" type="ORF">MKZ38_003079</name>
</gene>
<feature type="region of interest" description="Disordered" evidence="1">
    <location>
        <begin position="76"/>
        <end position="98"/>
    </location>
</feature>
<sequence length="425" mass="47533">MTEAQKYQGSLYKNKNNKNNNHNNNPQQQNRHKKVKLEDPVTPIAFTKPHDNKMSHRAYVEELPDEPFDVHQFLQPGVEDDEGVPPAAPSPPSARPLKENTINVFDFMVGTVTPNLSNANIPGGSSPTPPPEETNELVRYDFEANGFVDPEGARDENGNVPFVEYGSGEIPTTKLKTPAPGAHRKPKDKKRKHLHIDTNSPLHEPHRDEEMVDAPPVLHSGLTGGLNRLTVFPPSPDFSGGDGNEPSTSSPIKKKKAQKAAKQHAKSSKHAKARPESGGIFSRLKSYSNTTTAKTKKRKTVSSPPKPKKSSSNRQRRHTHSHDKPTKAIEYKSDRKGEKQGSNAMIVYHEPVDLFMSLVHKGPESERGCSLNKALKRFHRERQESSDCRGKVVEEKDLFKSLRMKRNDRGEIVLFSIPDEFKDLL</sequence>
<comment type="caution">
    <text evidence="2">The sequence shown here is derived from an EMBL/GenBank/DDBJ whole genome shotgun (WGS) entry which is preliminary data.</text>
</comment>
<feature type="compositionally biased region" description="Basic residues" evidence="1">
    <location>
        <begin position="294"/>
        <end position="321"/>
    </location>
</feature>
<feature type="compositionally biased region" description="Basic and acidic residues" evidence="1">
    <location>
        <begin position="322"/>
        <end position="339"/>
    </location>
</feature>
<organism evidence="2 3">
    <name type="scientific">Zalerion maritima</name>
    <dbReference type="NCBI Taxonomy" id="339359"/>
    <lineage>
        <taxon>Eukaryota</taxon>
        <taxon>Fungi</taxon>
        <taxon>Dikarya</taxon>
        <taxon>Ascomycota</taxon>
        <taxon>Pezizomycotina</taxon>
        <taxon>Sordariomycetes</taxon>
        <taxon>Lulworthiomycetidae</taxon>
        <taxon>Lulworthiales</taxon>
        <taxon>Lulworthiaceae</taxon>
        <taxon>Zalerion</taxon>
    </lineage>
</organism>
<accession>A0AAD5RNS5</accession>
<evidence type="ECO:0000256" key="1">
    <source>
        <dbReference type="SAM" id="MobiDB-lite"/>
    </source>
</evidence>
<proteinExistence type="predicted"/>
<name>A0AAD5RNS5_9PEZI</name>
<keyword evidence="3" id="KW-1185">Reference proteome</keyword>
<reference evidence="2" key="1">
    <citation type="submission" date="2022-07" db="EMBL/GenBank/DDBJ databases">
        <title>Draft genome sequence of Zalerion maritima ATCC 34329, a (micro)plastics degrading marine fungus.</title>
        <authorList>
            <person name="Paco A."/>
            <person name="Goncalves M.F.M."/>
            <person name="Rocha-Santos T.A.P."/>
            <person name="Alves A."/>
        </authorList>
    </citation>
    <scope>NUCLEOTIDE SEQUENCE</scope>
    <source>
        <strain evidence="2">ATCC 34329</strain>
    </source>
</reference>
<feature type="compositionally biased region" description="Basic residues" evidence="1">
    <location>
        <begin position="182"/>
        <end position="194"/>
    </location>
</feature>
<dbReference type="EMBL" id="JAKWBI020000198">
    <property type="protein sequence ID" value="KAJ2899407.1"/>
    <property type="molecule type" value="Genomic_DNA"/>
</dbReference>
<dbReference type="AlphaFoldDB" id="A0AAD5RNS5"/>
<feature type="region of interest" description="Disordered" evidence="1">
    <location>
        <begin position="164"/>
        <end position="342"/>
    </location>
</feature>
<protein>
    <submittedName>
        <fullName evidence="2">LYAR-type C2HC zinc finger</fullName>
    </submittedName>
</protein>
<feature type="compositionally biased region" description="Low complexity" evidence="1">
    <location>
        <begin position="13"/>
        <end position="29"/>
    </location>
</feature>
<feature type="region of interest" description="Disordered" evidence="1">
    <location>
        <begin position="1"/>
        <end position="39"/>
    </location>
</feature>
<feature type="compositionally biased region" description="Basic residues" evidence="1">
    <location>
        <begin position="252"/>
        <end position="272"/>
    </location>
</feature>